<evidence type="ECO:0000256" key="7">
    <source>
        <dbReference type="RuleBase" id="RU364059"/>
    </source>
</evidence>
<keyword evidence="3 7" id="KW-0805">Transcription regulation</keyword>
<feature type="region of interest" description="Disordered" evidence="8">
    <location>
        <begin position="560"/>
        <end position="582"/>
    </location>
</feature>
<keyword evidence="6 7" id="KW-0539">Nucleus</keyword>
<dbReference type="PANTHER" id="PTHR35041">
    <property type="entry name" value="MEDIATOR OF RNA POLYMERASE II TRANSCRIPTION SUBUNIT 1"/>
    <property type="match status" value="1"/>
</dbReference>
<dbReference type="eggNOG" id="ENOG502RYK5">
    <property type="taxonomic scope" value="Eukaryota"/>
</dbReference>
<evidence type="ECO:0000313" key="10">
    <source>
        <dbReference type="EMBL" id="OCT47795.1"/>
    </source>
</evidence>
<evidence type="ECO:0000256" key="1">
    <source>
        <dbReference type="ARBA" id="ARBA00004123"/>
    </source>
</evidence>
<keyword evidence="5 7" id="KW-0804">Transcription</keyword>
<proteinExistence type="inferred from homology"/>
<accession>A0A1C1CGZ9</accession>
<dbReference type="EMBL" id="LGRB01000013">
    <property type="protein sequence ID" value="OCT47795.1"/>
    <property type="molecule type" value="Genomic_DNA"/>
</dbReference>
<dbReference type="PANTHER" id="PTHR35041:SF4">
    <property type="entry name" value="MEDIATOR OF RNA POLYMERASE II TRANSCRIPTION SUBUNIT 1"/>
    <property type="match status" value="1"/>
</dbReference>
<comment type="subcellular location">
    <subcellularLocation>
        <location evidence="1 7">Nucleus</location>
    </subcellularLocation>
</comment>
<comment type="caution">
    <text evidence="10">The sequence shown here is derived from an EMBL/GenBank/DDBJ whole genome shotgun (WGS) entry which is preliminary data.</text>
</comment>
<gene>
    <name evidence="10" type="ORF">CLCR_03341</name>
</gene>
<evidence type="ECO:0000256" key="8">
    <source>
        <dbReference type="SAM" id="MobiDB-lite"/>
    </source>
</evidence>
<evidence type="ECO:0000256" key="5">
    <source>
        <dbReference type="ARBA" id="ARBA00023163"/>
    </source>
</evidence>
<name>A0A1C1CGZ9_9EURO</name>
<feature type="compositionally biased region" description="Polar residues" evidence="8">
    <location>
        <begin position="1"/>
        <end position="12"/>
    </location>
</feature>
<feature type="compositionally biased region" description="Polar residues" evidence="8">
    <location>
        <begin position="58"/>
        <end position="68"/>
    </location>
</feature>
<evidence type="ECO:0000256" key="2">
    <source>
        <dbReference type="ARBA" id="ARBA00006210"/>
    </source>
</evidence>
<evidence type="ECO:0000256" key="3">
    <source>
        <dbReference type="ARBA" id="ARBA00023015"/>
    </source>
</evidence>
<reference evidence="11" key="1">
    <citation type="submission" date="2015-07" db="EMBL/GenBank/DDBJ databases">
        <authorList>
            <person name="Teixeira M.M."/>
            <person name="Souza R.C."/>
            <person name="Almeida L.G."/>
            <person name="Vicente V.A."/>
            <person name="de Hoog S."/>
            <person name="Bocca A.L."/>
            <person name="de Almeida S.R."/>
            <person name="Vasconcelos A.T."/>
            <person name="Felipe M.S."/>
        </authorList>
    </citation>
    <scope>NUCLEOTIDE SEQUENCE [LARGE SCALE GENOMIC DNA]</scope>
    <source>
        <strain evidence="11">KSF</strain>
    </source>
</reference>
<keyword evidence="11" id="KW-1185">Reference proteome</keyword>
<evidence type="ECO:0000256" key="6">
    <source>
        <dbReference type="ARBA" id="ARBA00023242"/>
    </source>
</evidence>
<dbReference type="GO" id="GO:0016592">
    <property type="term" value="C:mediator complex"/>
    <property type="evidence" value="ECO:0007669"/>
    <property type="project" value="InterPro"/>
</dbReference>
<protein>
    <recommendedName>
        <fullName evidence="7">Mediator of RNA polymerase II transcription subunit 1</fullName>
    </recommendedName>
    <alternativeName>
        <fullName evidence="7">Mediator complex subunit 1</fullName>
    </alternativeName>
</protein>
<dbReference type="VEuPathDB" id="FungiDB:CLCR_03341"/>
<sequence length="701" mass="75918">MATPTRSQTVSTPKPHLSTPNRLMASPRPGTSGNSSRPLAYKSPAVKTPASLHGHHVSVSSQPSSTPLAGTAVHDDLLALNSPAAALMNSLSTTGLTPLGSAADGLGITTHIPGGPARTAAAPVNPEVERLHRVQLVVETLKRGVGGHGITREGVERIAQLQGFTTLWDDDNLTIAGNCVDLEVNFEAGGRDNVRDVSLKLNISETVAEAEEPQFQEQGTQVIKDNLHGVTVVNGVLQWRSLDAFASNLQYLSQLDRIETGSPCFNAVGNLYQTFRQIWDAEKARFQERSPRQHLRQSAVGRPVIDRKPRLGLALDYWTSSQRPGQPPNAAGRDEVDEGANLYTAHISCEAGLPSTAVMEKWLSHGILVEDTSSILNSEAVKPTPDWRMPAHDPEALLAKPGSDGTAMEKPTDISSNILDLHFYCDLGPEVYLPLNVAANLNVEITMVNIDQESTLTYQAALHKQADARDVEGNGSASAERWLRCLPLSDATNPDRPRKHSYALHSAQSATALWCFPVRHLNFTHPKQIAAALPVLRQYVVLWRMLQSLVEYAGQGETIGSGQGAPKGGSSDAHGRPLKRTNKKAPGFQVEDLLQLTNVLSAEEPLPIDLTLDVLSDISKAKLDLYVPLVRSYSRQQKSSFIFLSLCICQDGVIEVRDIRGLPSALGDSSNIQSKVIRVLEATEDIGLTVEWLLEQASAHS</sequence>
<evidence type="ECO:0000313" key="11">
    <source>
        <dbReference type="Proteomes" id="UP000094526"/>
    </source>
</evidence>
<dbReference type="STRING" id="86049.A0A1C1CGZ9"/>
<evidence type="ECO:0000256" key="4">
    <source>
        <dbReference type="ARBA" id="ARBA00023159"/>
    </source>
</evidence>
<feature type="region of interest" description="Disordered" evidence="8">
    <location>
        <begin position="1"/>
        <end position="68"/>
    </location>
</feature>
<dbReference type="GO" id="GO:0003712">
    <property type="term" value="F:transcription coregulator activity"/>
    <property type="evidence" value="ECO:0007669"/>
    <property type="project" value="InterPro"/>
</dbReference>
<evidence type="ECO:0000259" key="9">
    <source>
        <dbReference type="Pfam" id="PF10744"/>
    </source>
</evidence>
<feature type="domain" description="Mediator complex subunit Med1" evidence="9">
    <location>
        <begin position="137"/>
        <end position="550"/>
    </location>
</feature>
<dbReference type="InterPro" id="IPR019680">
    <property type="entry name" value="Mediator_Med1"/>
</dbReference>
<dbReference type="Pfam" id="PF10744">
    <property type="entry name" value="Med1"/>
    <property type="match status" value="1"/>
</dbReference>
<dbReference type="GO" id="GO:0045944">
    <property type="term" value="P:positive regulation of transcription by RNA polymerase II"/>
    <property type="evidence" value="ECO:0007669"/>
    <property type="project" value="UniProtKB-ARBA"/>
</dbReference>
<comment type="similarity">
    <text evidence="2 7">Belongs to the Mediator complex subunit 1 family.</text>
</comment>
<keyword evidence="4 7" id="KW-0010">Activator</keyword>
<dbReference type="Proteomes" id="UP000094526">
    <property type="component" value="Unassembled WGS sequence"/>
</dbReference>
<comment type="function">
    <text evidence="7">Component of the Mediator complex, a coactivator involved in the regulated transcription of nearly all RNA polymerase II-dependent genes. Mediator functions as a bridge to convey information from gene-specific regulatory proteins to the basal RNA polymerase II transcription machinery. Mediator is recruited to promoters by direct interactions with regulatory proteins and serves as a scaffold for the assembly of a functional preinitiation complex with RNA polymerase II and the general transcription factors.</text>
</comment>
<dbReference type="VEuPathDB" id="FungiDB:G647_04551"/>
<dbReference type="AlphaFoldDB" id="A0A1C1CGZ9"/>
<dbReference type="OrthoDB" id="1936100at2759"/>
<organism evidence="10 11">
    <name type="scientific">Cladophialophora carrionii</name>
    <dbReference type="NCBI Taxonomy" id="86049"/>
    <lineage>
        <taxon>Eukaryota</taxon>
        <taxon>Fungi</taxon>
        <taxon>Dikarya</taxon>
        <taxon>Ascomycota</taxon>
        <taxon>Pezizomycotina</taxon>
        <taxon>Eurotiomycetes</taxon>
        <taxon>Chaetothyriomycetidae</taxon>
        <taxon>Chaetothyriales</taxon>
        <taxon>Herpotrichiellaceae</taxon>
        <taxon>Cladophialophora</taxon>
    </lineage>
</organism>